<evidence type="ECO:0000313" key="1">
    <source>
        <dbReference type="EMBL" id="KAG5598534.1"/>
    </source>
</evidence>
<keyword evidence="2" id="KW-1185">Reference proteome</keyword>
<name>A0A9J5YHR0_SOLCO</name>
<dbReference type="OrthoDB" id="613853at2759"/>
<dbReference type="AlphaFoldDB" id="A0A9J5YHR0"/>
<organism evidence="1 2">
    <name type="scientific">Solanum commersonii</name>
    <name type="common">Commerson's wild potato</name>
    <name type="synonym">Commerson's nightshade</name>
    <dbReference type="NCBI Taxonomy" id="4109"/>
    <lineage>
        <taxon>Eukaryota</taxon>
        <taxon>Viridiplantae</taxon>
        <taxon>Streptophyta</taxon>
        <taxon>Embryophyta</taxon>
        <taxon>Tracheophyta</taxon>
        <taxon>Spermatophyta</taxon>
        <taxon>Magnoliopsida</taxon>
        <taxon>eudicotyledons</taxon>
        <taxon>Gunneridae</taxon>
        <taxon>Pentapetalae</taxon>
        <taxon>asterids</taxon>
        <taxon>lamiids</taxon>
        <taxon>Solanales</taxon>
        <taxon>Solanaceae</taxon>
        <taxon>Solanoideae</taxon>
        <taxon>Solaneae</taxon>
        <taxon>Solanum</taxon>
    </lineage>
</organism>
<accession>A0A9J5YHR0</accession>
<evidence type="ECO:0000313" key="2">
    <source>
        <dbReference type="Proteomes" id="UP000824120"/>
    </source>
</evidence>
<comment type="caution">
    <text evidence="1">The sequence shown here is derived from an EMBL/GenBank/DDBJ whole genome shotgun (WGS) entry which is preliminary data.</text>
</comment>
<proteinExistence type="predicted"/>
<dbReference type="EMBL" id="JACXVP010000006">
    <property type="protein sequence ID" value="KAG5598534.1"/>
    <property type="molecule type" value="Genomic_DNA"/>
</dbReference>
<sequence length="161" mass="19117">ADTRFLSKRWLPLSTYIYSLDFNATNQLNEVALNPKLRKRYMKKYIRWIDRWLEFAVARQVQRLELDLLDGGDLPQYIGSCYNFPVQYFGLNDYDYSVLLFKSVNLNGEVVEFFIYNCPSLEELMVHASETFGKSSSRWSFRQVEILEYMVLYSTKITLNL</sequence>
<reference evidence="1 2" key="1">
    <citation type="submission" date="2020-09" db="EMBL/GenBank/DDBJ databases">
        <title>De no assembly of potato wild relative species, Solanum commersonii.</title>
        <authorList>
            <person name="Cho K."/>
        </authorList>
    </citation>
    <scope>NUCLEOTIDE SEQUENCE [LARGE SCALE GENOMIC DNA]</scope>
    <source>
        <strain evidence="1">LZ3.2</strain>
        <tissue evidence="1">Leaf</tissue>
    </source>
</reference>
<dbReference type="PANTHER" id="PTHR31639:SF100">
    <property type="entry name" value="OS07G0160500 PROTEIN"/>
    <property type="match status" value="1"/>
</dbReference>
<gene>
    <name evidence="1" type="ORF">H5410_029904</name>
</gene>
<dbReference type="Proteomes" id="UP000824120">
    <property type="component" value="Chromosome 6"/>
</dbReference>
<dbReference type="PANTHER" id="PTHR31639">
    <property type="entry name" value="F-BOX PROTEIN-LIKE"/>
    <property type="match status" value="1"/>
</dbReference>
<protein>
    <submittedName>
        <fullName evidence="1">Uncharacterized protein</fullName>
    </submittedName>
</protein>
<feature type="non-terminal residue" evidence="1">
    <location>
        <position position="1"/>
    </location>
</feature>